<comment type="subunit">
    <text evidence="3">Homodimer.</text>
</comment>
<dbReference type="EMBL" id="JASPKZ010003862">
    <property type="protein sequence ID" value="KAJ9591623.1"/>
    <property type="molecule type" value="Genomic_DNA"/>
</dbReference>
<comment type="caution">
    <text evidence="9">The sequence shown here is derived from an EMBL/GenBank/DDBJ whole genome shotgun (WGS) entry which is preliminary data.</text>
</comment>
<keyword evidence="5" id="KW-0032">Aminotransferase</keyword>
<evidence type="ECO:0000256" key="1">
    <source>
        <dbReference type="ARBA" id="ARBA00001933"/>
    </source>
</evidence>
<dbReference type="Proteomes" id="UP001233999">
    <property type="component" value="Unassembled WGS sequence"/>
</dbReference>
<reference evidence="9" key="2">
    <citation type="submission" date="2023-05" db="EMBL/GenBank/DDBJ databases">
        <authorList>
            <person name="Fouks B."/>
        </authorList>
    </citation>
    <scope>NUCLEOTIDE SEQUENCE</scope>
    <source>
        <strain evidence="9">Stay&amp;Tobe</strain>
        <tissue evidence="9">Testes</tissue>
    </source>
</reference>
<comment type="cofactor">
    <cofactor evidence="1">
        <name>pyridoxal 5'-phosphate</name>
        <dbReference type="ChEBI" id="CHEBI:597326"/>
    </cofactor>
</comment>
<dbReference type="AlphaFoldDB" id="A0AAD8A549"/>
<dbReference type="CDD" id="cd00609">
    <property type="entry name" value="AAT_like"/>
    <property type="match status" value="1"/>
</dbReference>
<dbReference type="GO" id="GO:0030170">
    <property type="term" value="F:pyridoxal phosphate binding"/>
    <property type="evidence" value="ECO:0007669"/>
    <property type="project" value="InterPro"/>
</dbReference>
<proteinExistence type="inferred from homology"/>
<dbReference type="InterPro" id="IPR004839">
    <property type="entry name" value="Aminotransferase_I/II_large"/>
</dbReference>
<evidence type="ECO:0000259" key="8">
    <source>
        <dbReference type="Pfam" id="PF00155"/>
    </source>
</evidence>
<keyword evidence="6" id="KW-0808">Transferase</keyword>
<evidence type="ECO:0000256" key="4">
    <source>
        <dbReference type="ARBA" id="ARBA00012753"/>
    </source>
</evidence>
<keyword evidence="10" id="KW-1185">Reference proteome</keyword>
<dbReference type="InterPro" id="IPR015421">
    <property type="entry name" value="PyrdxlP-dep_Trfase_major"/>
</dbReference>
<dbReference type="GO" id="GO:0004069">
    <property type="term" value="F:L-aspartate:2-oxoglutarate aminotransferase activity"/>
    <property type="evidence" value="ECO:0007669"/>
    <property type="project" value="UniProtKB-EC"/>
</dbReference>
<dbReference type="GO" id="GO:0006532">
    <property type="term" value="P:aspartate biosynthetic process"/>
    <property type="evidence" value="ECO:0007669"/>
    <property type="project" value="TreeGrafter"/>
</dbReference>
<protein>
    <recommendedName>
        <fullName evidence="4">aspartate transaminase</fullName>
        <ecNumber evidence="4">2.6.1.1</ecNumber>
    </recommendedName>
</protein>
<name>A0AAD8A549_DIPPU</name>
<dbReference type="Gene3D" id="3.40.640.10">
    <property type="entry name" value="Type I PLP-dependent aspartate aminotransferase-like (Major domain)"/>
    <property type="match status" value="1"/>
</dbReference>
<gene>
    <name evidence="9" type="ORF">L9F63_001837</name>
</gene>
<keyword evidence="7" id="KW-0663">Pyridoxal phosphate</keyword>
<evidence type="ECO:0000256" key="5">
    <source>
        <dbReference type="ARBA" id="ARBA00022576"/>
    </source>
</evidence>
<dbReference type="PANTHER" id="PTHR11879">
    <property type="entry name" value="ASPARTATE AMINOTRANSFERASE"/>
    <property type="match status" value="1"/>
</dbReference>
<dbReference type="Gene3D" id="3.90.1150.10">
    <property type="entry name" value="Aspartate Aminotransferase, domain 1"/>
    <property type="match status" value="1"/>
</dbReference>
<dbReference type="InterPro" id="IPR015424">
    <property type="entry name" value="PyrdxlP-dep_Trfase"/>
</dbReference>
<dbReference type="PANTHER" id="PTHR11879:SF55">
    <property type="entry name" value="GLUTAMATE OXALOACETATE TRANSAMINASE 1, ISOFORM B"/>
    <property type="match status" value="1"/>
</dbReference>
<dbReference type="Pfam" id="PF00155">
    <property type="entry name" value="Aminotran_1_2"/>
    <property type="match status" value="1"/>
</dbReference>
<evidence type="ECO:0000313" key="9">
    <source>
        <dbReference type="EMBL" id="KAJ9591623.1"/>
    </source>
</evidence>
<evidence type="ECO:0000256" key="6">
    <source>
        <dbReference type="ARBA" id="ARBA00022679"/>
    </source>
</evidence>
<dbReference type="InterPro" id="IPR015422">
    <property type="entry name" value="PyrdxlP-dep_Trfase_small"/>
</dbReference>
<dbReference type="SUPFAM" id="SSF53383">
    <property type="entry name" value="PLP-dependent transferases"/>
    <property type="match status" value="1"/>
</dbReference>
<feature type="domain" description="Aminotransferase class I/classII large" evidence="8">
    <location>
        <begin position="41"/>
        <end position="399"/>
    </location>
</feature>
<evidence type="ECO:0000313" key="10">
    <source>
        <dbReference type="Proteomes" id="UP001233999"/>
    </source>
</evidence>
<reference evidence="9" key="1">
    <citation type="journal article" date="2023" name="IScience">
        <title>Live-bearing cockroach genome reveals convergent evolutionary mechanisms linked to viviparity in insects and beyond.</title>
        <authorList>
            <person name="Fouks B."/>
            <person name="Harrison M.C."/>
            <person name="Mikhailova A.A."/>
            <person name="Marchal E."/>
            <person name="English S."/>
            <person name="Carruthers M."/>
            <person name="Jennings E.C."/>
            <person name="Chiamaka E.L."/>
            <person name="Frigard R.A."/>
            <person name="Pippel M."/>
            <person name="Attardo G.M."/>
            <person name="Benoit J.B."/>
            <person name="Bornberg-Bauer E."/>
            <person name="Tobe S.S."/>
        </authorList>
    </citation>
    <scope>NUCLEOTIDE SEQUENCE</scope>
    <source>
        <strain evidence="9">Stay&amp;Tobe</strain>
    </source>
</reference>
<dbReference type="GO" id="GO:0005829">
    <property type="term" value="C:cytosol"/>
    <property type="evidence" value="ECO:0007669"/>
    <property type="project" value="TreeGrafter"/>
</dbReference>
<evidence type="ECO:0000256" key="3">
    <source>
        <dbReference type="ARBA" id="ARBA00011738"/>
    </source>
</evidence>
<organism evidence="9 10">
    <name type="scientific">Diploptera punctata</name>
    <name type="common">Pacific beetle cockroach</name>
    <dbReference type="NCBI Taxonomy" id="6984"/>
    <lineage>
        <taxon>Eukaryota</taxon>
        <taxon>Metazoa</taxon>
        <taxon>Ecdysozoa</taxon>
        <taxon>Arthropoda</taxon>
        <taxon>Hexapoda</taxon>
        <taxon>Insecta</taxon>
        <taxon>Pterygota</taxon>
        <taxon>Neoptera</taxon>
        <taxon>Polyneoptera</taxon>
        <taxon>Dictyoptera</taxon>
        <taxon>Blattodea</taxon>
        <taxon>Blaberoidea</taxon>
        <taxon>Blaberidae</taxon>
        <taxon>Diplopterinae</taxon>
        <taxon>Diploptera</taxon>
    </lineage>
</organism>
<comment type="similarity">
    <text evidence="2">Belongs to the class-I pyridoxal-phosphate-dependent aminotransferase family.</text>
</comment>
<dbReference type="PRINTS" id="PR00799">
    <property type="entry name" value="TRANSAMINASE"/>
</dbReference>
<dbReference type="InterPro" id="IPR000796">
    <property type="entry name" value="Asp_trans"/>
</dbReference>
<evidence type="ECO:0000256" key="2">
    <source>
        <dbReference type="ARBA" id="ARBA00007441"/>
    </source>
</evidence>
<accession>A0AAD8A549</accession>
<sequence length="415" mass="46490">MEREESRFSVVNIGPPIEGSAIFRSFLMDDSDTKVYLGGGGVYRSEQGKPVVLDVVKNVKKRIVSDAALNHEYLPELGLDSFTRAATELLLGPQSYAVIQGLAFSIQCIGSTGALRIGADFLRSCLQYSVVYCSNPSPEKHNNIFMRAGFTTVSSFRYWKPGNYSVDMEGLLNDLNEAPKDSVIILQVCGHNPTGCDPTRSEWMQIADIIEKQQLFPFFECYSLGLASGNIDVDAWPVRYFADRGFEFMCTQSFSANFGLYNERVGNLTFVVKDASVVIPIRSQFSLLARESFSSPSSHGALIVANILNNHELRENWKVCLYEMSKRILDMRQGLQDCLERFGTPGKWNHLSSQSGMFSYTELSHQQVDYLSKSCHVYLPKSGCINICGLNEKNLKHVAISINQAVIRFPRIEKN</sequence>
<dbReference type="EC" id="2.6.1.1" evidence="4"/>
<evidence type="ECO:0000256" key="7">
    <source>
        <dbReference type="ARBA" id="ARBA00022898"/>
    </source>
</evidence>